<evidence type="ECO:0000313" key="3">
    <source>
        <dbReference type="Proteomes" id="UP001165283"/>
    </source>
</evidence>
<keyword evidence="3" id="KW-1185">Reference proteome</keyword>
<evidence type="ECO:0000313" key="2">
    <source>
        <dbReference type="EMBL" id="MCO1655244.1"/>
    </source>
</evidence>
<feature type="domain" description="TIR" evidence="1">
    <location>
        <begin position="137"/>
        <end position="275"/>
    </location>
</feature>
<dbReference type="InterPro" id="IPR000157">
    <property type="entry name" value="TIR_dom"/>
</dbReference>
<gene>
    <name evidence="2" type="ORF">KDL28_09275</name>
</gene>
<reference evidence="2" key="1">
    <citation type="submission" date="2021-04" db="EMBL/GenBank/DDBJ databases">
        <title>Pseudonocardia sp. nov., isolated from sandy soil of mangrove forest.</title>
        <authorList>
            <person name="Zan Z."/>
            <person name="Huang R."/>
            <person name="Liu W."/>
        </authorList>
    </citation>
    <scope>NUCLEOTIDE SEQUENCE</scope>
    <source>
        <strain evidence="2">S2-4</strain>
    </source>
</reference>
<name>A0ABT0ZX55_9PSEU</name>
<dbReference type="InterPro" id="IPR035897">
    <property type="entry name" value="Toll_tir_struct_dom_sf"/>
</dbReference>
<organism evidence="2 3">
    <name type="scientific">Pseudonocardia humida</name>
    <dbReference type="NCBI Taxonomy" id="2800819"/>
    <lineage>
        <taxon>Bacteria</taxon>
        <taxon>Bacillati</taxon>
        <taxon>Actinomycetota</taxon>
        <taxon>Actinomycetes</taxon>
        <taxon>Pseudonocardiales</taxon>
        <taxon>Pseudonocardiaceae</taxon>
        <taxon>Pseudonocardia</taxon>
    </lineage>
</organism>
<dbReference type="Proteomes" id="UP001165283">
    <property type="component" value="Unassembled WGS sequence"/>
</dbReference>
<sequence>MRDDLDPAAITTPAQFSAALRDLAAGRFNCGRKIPLRTIRARIRVLHVVDRILRDCGTPETWPFAPLPVLPPSRIEIEEWLADSRALPDPVSLGRLLAACLVPAALIQQWQDALHRVENSTAGQGMVPGLGPALRPVASLTFLSHSSADKPAVHTLYDRLTADGVRCWLDEQDLLPGQDWESEIMRALDDAERVLVCLSRTSLAGAGFMRREVEFALDRAMDRRPGTIYLIPVRLEPCDIPRELKHLHHVDLFTPIGYTRLVHAIRHGFPVTGRW</sequence>
<proteinExistence type="predicted"/>
<dbReference type="Gene3D" id="3.40.50.10140">
    <property type="entry name" value="Toll/interleukin-1 receptor homology (TIR) domain"/>
    <property type="match status" value="1"/>
</dbReference>
<dbReference type="Pfam" id="PF13676">
    <property type="entry name" value="TIR_2"/>
    <property type="match status" value="1"/>
</dbReference>
<keyword evidence="2" id="KW-0675">Receptor</keyword>
<dbReference type="RefSeq" id="WP_252437021.1">
    <property type="nucleotide sequence ID" value="NZ_JAGSOV010000020.1"/>
</dbReference>
<accession>A0ABT0ZX55</accession>
<comment type="caution">
    <text evidence="2">The sequence shown here is derived from an EMBL/GenBank/DDBJ whole genome shotgun (WGS) entry which is preliminary data.</text>
</comment>
<evidence type="ECO:0000259" key="1">
    <source>
        <dbReference type="PROSITE" id="PS50104"/>
    </source>
</evidence>
<dbReference type="EMBL" id="JAGSOV010000020">
    <property type="protein sequence ID" value="MCO1655244.1"/>
    <property type="molecule type" value="Genomic_DNA"/>
</dbReference>
<protein>
    <submittedName>
        <fullName evidence="2">Toll/interleukin-1 receptor domain-containing protein</fullName>
    </submittedName>
</protein>
<dbReference type="SUPFAM" id="SSF52200">
    <property type="entry name" value="Toll/Interleukin receptor TIR domain"/>
    <property type="match status" value="1"/>
</dbReference>
<dbReference type="PROSITE" id="PS50104">
    <property type="entry name" value="TIR"/>
    <property type="match status" value="1"/>
</dbReference>